<gene>
    <name evidence="2" type="ORF">L207DRAFT_546666</name>
</gene>
<dbReference type="InterPro" id="IPR050789">
    <property type="entry name" value="Diverse_Enzym_Activities"/>
</dbReference>
<organism evidence="2 3">
    <name type="scientific">Hyaloscypha variabilis (strain UAMH 11265 / GT02V1 / F)</name>
    <name type="common">Meliniomyces variabilis</name>
    <dbReference type="NCBI Taxonomy" id="1149755"/>
    <lineage>
        <taxon>Eukaryota</taxon>
        <taxon>Fungi</taxon>
        <taxon>Dikarya</taxon>
        <taxon>Ascomycota</taxon>
        <taxon>Pezizomycotina</taxon>
        <taxon>Leotiomycetes</taxon>
        <taxon>Helotiales</taxon>
        <taxon>Hyaloscyphaceae</taxon>
        <taxon>Hyaloscypha</taxon>
        <taxon>Hyaloscypha variabilis</taxon>
    </lineage>
</organism>
<evidence type="ECO:0000313" key="3">
    <source>
        <dbReference type="Proteomes" id="UP000235786"/>
    </source>
</evidence>
<name>A0A2J6RD37_HYAVF</name>
<dbReference type="PANTHER" id="PTHR43283">
    <property type="entry name" value="BETA-LACTAMASE-RELATED"/>
    <property type="match status" value="1"/>
</dbReference>
<reference evidence="2 3" key="1">
    <citation type="submission" date="2016-04" db="EMBL/GenBank/DDBJ databases">
        <title>A degradative enzymes factory behind the ericoid mycorrhizal symbiosis.</title>
        <authorList>
            <consortium name="DOE Joint Genome Institute"/>
            <person name="Martino E."/>
            <person name="Morin E."/>
            <person name="Grelet G."/>
            <person name="Kuo A."/>
            <person name="Kohler A."/>
            <person name="Daghino S."/>
            <person name="Barry K."/>
            <person name="Choi C."/>
            <person name="Cichocki N."/>
            <person name="Clum A."/>
            <person name="Copeland A."/>
            <person name="Hainaut M."/>
            <person name="Haridas S."/>
            <person name="Labutti K."/>
            <person name="Lindquist E."/>
            <person name="Lipzen A."/>
            <person name="Khouja H.-R."/>
            <person name="Murat C."/>
            <person name="Ohm R."/>
            <person name="Olson A."/>
            <person name="Spatafora J."/>
            <person name="Veneault-Fourrey C."/>
            <person name="Henrissat B."/>
            <person name="Grigoriev I."/>
            <person name="Martin F."/>
            <person name="Perotto S."/>
        </authorList>
    </citation>
    <scope>NUCLEOTIDE SEQUENCE [LARGE SCALE GENOMIC DNA]</scope>
    <source>
        <strain evidence="2 3">F</strain>
    </source>
</reference>
<dbReference type="SUPFAM" id="SSF56601">
    <property type="entry name" value="beta-lactamase/transpeptidase-like"/>
    <property type="match status" value="1"/>
</dbReference>
<feature type="domain" description="Beta-lactamase-related" evidence="1">
    <location>
        <begin position="12"/>
        <end position="124"/>
    </location>
</feature>
<dbReference type="Proteomes" id="UP000235786">
    <property type="component" value="Unassembled WGS sequence"/>
</dbReference>
<dbReference type="PANTHER" id="PTHR43283:SF3">
    <property type="entry name" value="BETA-LACTAMASE FAMILY PROTEIN (AFU_ORTHOLOGUE AFUA_5G07500)"/>
    <property type="match status" value="1"/>
</dbReference>
<evidence type="ECO:0000313" key="2">
    <source>
        <dbReference type="EMBL" id="PMD36419.1"/>
    </source>
</evidence>
<sequence>MQLGIKDELEKLVRETTENPTQQIPGLVFQCVNRDGDVVCSTSSGIRGLDDPRPMTTDTLFWIASCTKLITAIALMHSDLLENVLPELKTVKILGHEEQNGVRVLMEKTKNNRITLRMLATHTGTNSLIRYHALPPIIFEPLGIQNTSFTPNEEMRSRIASMHERDDTKKVVPRAHLLKAARQAVPNDAFNSGGAGLISSAEDYSLVLAMLLNDGISPTTGSQILQKPSIDQMFTNHIPEWEERYARAGYDGWGVNFLLSGDRLQQGSAPGLSNCFWAVDREKGIGGILLAQILHFGDPHVAPLWGRLQTNMFS</sequence>
<dbReference type="Gene3D" id="3.40.710.10">
    <property type="entry name" value="DD-peptidase/beta-lactamase superfamily"/>
    <property type="match status" value="2"/>
</dbReference>
<proteinExistence type="predicted"/>
<dbReference type="Pfam" id="PF00144">
    <property type="entry name" value="Beta-lactamase"/>
    <property type="match status" value="2"/>
</dbReference>
<dbReference type="EMBL" id="KZ613951">
    <property type="protein sequence ID" value="PMD36419.1"/>
    <property type="molecule type" value="Genomic_DNA"/>
</dbReference>
<dbReference type="OrthoDB" id="428260at2759"/>
<keyword evidence="3" id="KW-1185">Reference proteome</keyword>
<evidence type="ECO:0000259" key="1">
    <source>
        <dbReference type="Pfam" id="PF00144"/>
    </source>
</evidence>
<protein>
    <submittedName>
        <fullName evidence="2">Beta-lactamase/transpeptidase-like protein</fullName>
    </submittedName>
</protein>
<dbReference type="InterPro" id="IPR012338">
    <property type="entry name" value="Beta-lactam/transpept-like"/>
</dbReference>
<accession>A0A2J6RD37</accession>
<dbReference type="AlphaFoldDB" id="A0A2J6RD37"/>
<dbReference type="InterPro" id="IPR001466">
    <property type="entry name" value="Beta-lactam-related"/>
</dbReference>
<feature type="domain" description="Beta-lactamase-related" evidence="1">
    <location>
        <begin position="138"/>
        <end position="299"/>
    </location>
</feature>
<dbReference type="STRING" id="1149755.A0A2J6RD37"/>